<evidence type="ECO:0000256" key="3">
    <source>
        <dbReference type="SAM" id="MobiDB-lite"/>
    </source>
</evidence>
<dbReference type="CDD" id="cd05387">
    <property type="entry name" value="BY-kinase"/>
    <property type="match status" value="1"/>
</dbReference>
<dbReference type="PANTHER" id="PTHR32309">
    <property type="entry name" value="TYROSINE-PROTEIN KINASE"/>
    <property type="match status" value="1"/>
</dbReference>
<evidence type="ECO:0000256" key="1">
    <source>
        <dbReference type="ARBA" id="ARBA00022741"/>
    </source>
</evidence>
<reference evidence="4 5" key="1">
    <citation type="submission" date="2018-05" db="EMBL/GenBank/DDBJ databases">
        <title>Genomic Encyclopedia of Type Strains, Phase IV (KMG-IV): sequencing the most valuable type-strain genomes for metagenomic binning, comparative biology and taxonomic classification.</title>
        <authorList>
            <person name="Goeker M."/>
        </authorList>
    </citation>
    <scope>NUCLEOTIDE SEQUENCE [LARGE SCALE GENOMIC DNA]</scope>
    <source>
        <strain evidence="4 5">DSM 25350</strain>
    </source>
</reference>
<name>A0A316FZA5_9GAMM</name>
<evidence type="ECO:0000313" key="5">
    <source>
        <dbReference type="Proteomes" id="UP000245790"/>
    </source>
</evidence>
<dbReference type="InterPro" id="IPR050445">
    <property type="entry name" value="Bact_polysacc_biosynth/exp"/>
</dbReference>
<feature type="region of interest" description="Disordered" evidence="3">
    <location>
        <begin position="16"/>
        <end position="56"/>
    </location>
</feature>
<dbReference type="PANTHER" id="PTHR32309:SF31">
    <property type="entry name" value="CAPSULAR EXOPOLYSACCHARIDE FAMILY"/>
    <property type="match status" value="1"/>
</dbReference>
<dbReference type="InterPro" id="IPR027417">
    <property type="entry name" value="P-loop_NTPase"/>
</dbReference>
<sequence length="273" mass="30093">MSTVEKAFLKSIADKKGDDDAHKDLADDLDLPPVPQKKHDPNQLSSSRRSIANIDQPERFTKAELTARRLIYSTMSDQKTLNHYRNLRTRLLSTTKKENFVTMVTPVVPDKEAMLVSANLAATFALDEAKTSMLIEANIDDPGLNSTFDMSGKQGLIDYLESDELDSGTVLHKSGIARLGVVPSGTVRENAAEYFTSDKMQSLIHELVNRYPDRFPIINAPSILESAEARILAELCDQVILVVPYGGCSEEQILKASVLIGAEKLSGLVLNNF</sequence>
<dbReference type="RefSeq" id="WP_109761792.1">
    <property type="nucleotide sequence ID" value="NZ_QGGU01000002.1"/>
</dbReference>
<comment type="caution">
    <text evidence="4">The sequence shown here is derived from an EMBL/GenBank/DDBJ whole genome shotgun (WGS) entry which is preliminary data.</text>
</comment>
<keyword evidence="1" id="KW-0547">Nucleotide-binding</keyword>
<organism evidence="4 5">
    <name type="scientific">Pleionea mediterranea</name>
    <dbReference type="NCBI Taxonomy" id="523701"/>
    <lineage>
        <taxon>Bacteria</taxon>
        <taxon>Pseudomonadati</taxon>
        <taxon>Pseudomonadota</taxon>
        <taxon>Gammaproteobacteria</taxon>
        <taxon>Oceanospirillales</taxon>
        <taxon>Pleioneaceae</taxon>
        <taxon>Pleionea</taxon>
    </lineage>
</organism>
<dbReference type="Proteomes" id="UP000245790">
    <property type="component" value="Unassembled WGS sequence"/>
</dbReference>
<dbReference type="SUPFAM" id="SSF52540">
    <property type="entry name" value="P-loop containing nucleoside triphosphate hydrolases"/>
    <property type="match status" value="1"/>
</dbReference>
<dbReference type="EMBL" id="QGGU01000002">
    <property type="protein sequence ID" value="PWK53722.1"/>
    <property type="molecule type" value="Genomic_DNA"/>
</dbReference>
<gene>
    <name evidence="4" type="ORF">C8D97_102110</name>
</gene>
<dbReference type="OrthoDB" id="9775724at2"/>
<evidence type="ECO:0008006" key="6">
    <source>
        <dbReference type="Google" id="ProtNLM"/>
    </source>
</evidence>
<dbReference type="AlphaFoldDB" id="A0A316FZA5"/>
<protein>
    <recommendedName>
        <fullName evidence="6">Mrp family chromosome partitioning ATPase</fullName>
    </recommendedName>
</protein>
<proteinExistence type="predicted"/>
<evidence type="ECO:0000256" key="2">
    <source>
        <dbReference type="ARBA" id="ARBA00022840"/>
    </source>
</evidence>
<keyword evidence="5" id="KW-1185">Reference proteome</keyword>
<dbReference type="Gene3D" id="3.40.50.300">
    <property type="entry name" value="P-loop containing nucleotide triphosphate hydrolases"/>
    <property type="match status" value="1"/>
</dbReference>
<keyword evidence="2" id="KW-0067">ATP-binding</keyword>
<dbReference type="InterPro" id="IPR005702">
    <property type="entry name" value="Wzc-like_C"/>
</dbReference>
<accession>A0A316FZA5</accession>
<feature type="compositionally biased region" description="Basic and acidic residues" evidence="3">
    <location>
        <begin position="16"/>
        <end position="26"/>
    </location>
</feature>
<evidence type="ECO:0000313" key="4">
    <source>
        <dbReference type="EMBL" id="PWK53722.1"/>
    </source>
</evidence>